<sequence length="452" mass="50297">MSMVDGRFFDRLAAVLSKFRSGLAVDFYECRDFSLLIYFFCYLSHESRRRDASSDGLLAIFESNNASLKSGLLEYSSALDEKLDGDYFFSDVMLSFFKGSFDGYADNLIRNFCFDVFSLLSEDEVFGSAGEYFEFLVKYFSDGGSKKSGDDYTPRTLVDLMVSAVNPRKGESVYDPVCGSGGFLVAAGKHDLNAFGEVLLSGREINISSARIAKINCYLHGFYNASIKVESSLRFVECGKYDIVLANPPFSMPFSDLEGIDYSFFEFGLPPKSNADYAFLQIVIKSMKESGRAAVVVPQGVLFRGGDEGEIRKSIILSGLIDAVVTLPSNIFINTAIPVSVLMLKGSAIEAEGIFFVDGAAVYERLQKKPSGDQVFGKAVLDIFEKRREVEGVSRLVGWDVIAENNYNLSLARYISPLSAEKRSLSELLDRQREMQSQLDSLLHEFYEILDE</sequence>
<dbReference type="InterPro" id="IPR002052">
    <property type="entry name" value="DNA_methylase_N6_adenine_CS"/>
</dbReference>
<feature type="domain" description="DNA methylase adenine-specific" evidence="8">
    <location>
        <begin position="130"/>
        <end position="419"/>
    </location>
</feature>
<keyword evidence="3" id="KW-0489">Methyltransferase</keyword>
<evidence type="ECO:0000256" key="4">
    <source>
        <dbReference type="ARBA" id="ARBA00022679"/>
    </source>
</evidence>
<reference evidence="10" key="1">
    <citation type="submission" date="2016-10" db="EMBL/GenBank/DDBJ databases">
        <authorList>
            <person name="Varghese N."/>
            <person name="Submissions S."/>
        </authorList>
    </citation>
    <scope>NUCLEOTIDE SEQUENCE [LARGE SCALE GENOMIC DNA]</scope>
    <source>
        <strain evidence="10">KCTC 32246</strain>
    </source>
</reference>
<accession>A0A1H2MFZ7</accession>
<dbReference type="AlphaFoldDB" id="A0A1H2MFZ7"/>
<dbReference type="GO" id="GO:0003677">
    <property type="term" value="F:DNA binding"/>
    <property type="evidence" value="ECO:0007669"/>
    <property type="project" value="InterPro"/>
</dbReference>
<dbReference type="RefSeq" id="WP_157719685.1">
    <property type="nucleotide sequence ID" value="NZ_LT629797.1"/>
</dbReference>
<dbReference type="EC" id="2.1.1.72" evidence="2"/>
<dbReference type="InterPro" id="IPR003356">
    <property type="entry name" value="DNA_methylase_A-5"/>
</dbReference>
<dbReference type="InterPro" id="IPR029063">
    <property type="entry name" value="SAM-dependent_MTases_sf"/>
</dbReference>
<dbReference type="GO" id="GO:0032259">
    <property type="term" value="P:methylation"/>
    <property type="evidence" value="ECO:0007669"/>
    <property type="project" value="UniProtKB-KW"/>
</dbReference>
<evidence type="ECO:0000313" key="9">
    <source>
        <dbReference type="EMBL" id="SDU91898.1"/>
    </source>
</evidence>
<name>A0A1H2MFZ7_9PSED</name>
<evidence type="ECO:0000256" key="7">
    <source>
        <dbReference type="ARBA" id="ARBA00047942"/>
    </source>
</evidence>
<evidence type="ECO:0000256" key="5">
    <source>
        <dbReference type="ARBA" id="ARBA00022691"/>
    </source>
</evidence>
<dbReference type="InterPro" id="IPR051537">
    <property type="entry name" value="DNA_Adenine_Mtase"/>
</dbReference>
<evidence type="ECO:0000256" key="6">
    <source>
        <dbReference type="ARBA" id="ARBA00022747"/>
    </source>
</evidence>
<dbReference type="Gene3D" id="3.40.50.150">
    <property type="entry name" value="Vaccinia Virus protein VP39"/>
    <property type="match status" value="1"/>
</dbReference>
<dbReference type="GO" id="GO:0008170">
    <property type="term" value="F:N-methyltransferase activity"/>
    <property type="evidence" value="ECO:0007669"/>
    <property type="project" value="InterPro"/>
</dbReference>
<evidence type="ECO:0000259" key="8">
    <source>
        <dbReference type="Pfam" id="PF02384"/>
    </source>
</evidence>
<dbReference type="SUPFAM" id="SSF53335">
    <property type="entry name" value="S-adenosyl-L-methionine-dependent methyltransferases"/>
    <property type="match status" value="1"/>
</dbReference>
<dbReference type="Pfam" id="PF02384">
    <property type="entry name" value="N6_Mtase"/>
    <property type="match status" value="1"/>
</dbReference>
<comment type="catalytic activity">
    <reaction evidence="7">
        <text>a 2'-deoxyadenosine in DNA + S-adenosyl-L-methionine = an N(6)-methyl-2'-deoxyadenosine in DNA + S-adenosyl-L-homocysteine + H(+)</text>
        <dbReference type="Rhea" id="RHEA:15197"/>
        <dbReference type="Rhea" id="RHEA-COMP:12418"/>
        <dbReference type="Rhea" id="RHEA-COMP:12419"/>
        <dbReference type="ChEBI" id="CHEBI:15378"/>
        <dbReference type="ChEBI" id="CHEBI:57856"/>
        <dbReference type="ChEBI" id="CHEBI:59789"/>
        <dbReference type="ChEBI" id="CHEBI:90615"/>
        <dbReference type="ChEBI" id="CHEBI:90616"/>
        <dbReference type="EC" id="2.1.1.72"/>
    </reaction>
</comment>
<keyword evidence="10" id="KW-1185">Reference proteome</keyword>
<evidence type="ECO:0000256" key="2">
    <source>
        <dbReference type="ARBA" id="ARBA00011900"/>
    </source>
</evidence>
<dbReference type="PANTHER" id="PTHR42933:SF3">
    <property type="entry name" value="TYPE I RESTRICTION ENZYME MJAVIII METHYLASE SUBUNIT"/>
    <property type="match status" value="1"/>
</dbReference>
<dbReference type="EMBL" id="LT629797">
    <property type="protein sequence ID" value="SDU91898.1"/>
    <property type="molecule type" value="Genomic_DNA"/>
</dbReference>
<dbReference type="PRINTS" id="PR00507">
    <property type="entry name" value="N12N6MTFRASE"/>
</dbReference>
<evidence type="ECO:0000313" key="10">
    <source>
        <dbReference type="Proteomes" id="UP000198675"/>
    </source>
</evidence>
<keyword evidence="5" id="KW-0949">S-adenosyl-L-methionine</keyword>
<keyword evidence="4" id="KW-0808">Transferase</keyword>
<dbReference type="PANTHER" id="PTHR42933">
    <property type="entry name" value="SLR6095 PROTEIN"/>
    <property type="match status" value="1"/>
</dbReference>
<evidence type="ECO:0000256" key="1">
    <source>
        <dbReference type="ARBA" id="ARBA00006594"/>
    </source>
</evidence>
<dbReference type="Proteomes" id="UP000198675">
    <property type="component" value="Chromosome I"/>
</dbReference>
<proteinExistence type="inferred from homology"/>
<dbReference type="GO" id="GO:0009307">
    <property type="term" value="P:DNA restriction-modification system"/>
    <property type="evidence" value="ECO:0007669"/>
    <property type="project" value="UniProtKB-KW"/>
</dbReference>
<keyword evidence="6" id="KW-0680">Restriction system</keyword>
<dbReference type="PROSITE" id="PS00092">
    <property type="entry name" value="N6_MTASE"/>
    <property type="match status" value="1"/>
</dbReference>
<gene>
    <name evidence="9" type="ORF">SAMN05216363_3346</name>
</gene>
<organism evidence="9 10">
    <name type="scientific">Pseudomonas sihuiensis</name>
    <dbReference type="NCBI Taxonomy" id="1274359"/>
    <lineage>
        <taxon>Bacteria</taxon>
        <taxon>Pseudomonadati</taxon>
        <taxon>Pseudomonadota</taxon>
        <taxon>Gammaproteobacteria</taxon>
        <taxon>Pseudomonadales</taxon>
        <taxon>Pseudomonadaceae</taxon>
        <taxon>Pseudomonas</taxon>
    </lineage>
</organism>
<comment type="similarity">
    <text evidence="1">Belongs to the N(4)/N(6)-methyltransferase family.</text>
</comment>
<protein>
    <recommendedName>
        <fullName evidence="2">site-specific DNA-methyltransferase (adenine-specific)</fullName>
        <ecNumber evidence="2">2.1.1.72</ecNumber>
    </recommendedName>
</protein>
<evidence type="ECO:0000256" key="3">
    <source>
        <dbReference type="ARBA" id="ARBA00022603"/>
    </source>
</evidence>
<dbReference type="GO" id="GO:0009007">
    <property type="term" value="F:site-specific DNA-methyltransferase (adenine-specific) activity"/>
    <property type="evidence" value="ECO:0007669"/>
    <property type="project" value="UniProtKB-EC"/>
</dbReference>